<name>A0AAV0EDR6_9ASTE</name>
<reference evidence="3" key="1">
    <citation type="submission" date="2022-07" db="EMBL/GenBank/DDBJ databases">
        <authorList>
            <person name="Macas J."/>
            <person name="Novak P."/>
            <person name="Neumann P."/>
        </authorList>
    </citation>
    <scope>NUCLEOTIDE SEQUENCE</scope>
</reference>
<gene>
    <name evidence="3" type="ORF">CEPIT_LOCUS24392</name>
</gene>
<evidence type="ECO:0000313" key="4">
    <source>
        <dbReference type="Proteomes" id="UP001152523"/>
    </source>
</evidence>
<sequence>MEVSLNQIIESLQPRLNNIKKDEFEINKEALEAVNVPANHVQLFGLLTSVVSLISDKGSTSVLVVMGMLTVAFFIGMILPFFMAYRLITKLESLAKNLNRRYGVLHEEIRKVLAAHDSTLQHKQSTEVDIEKGVPGEPGTSGEITSEQTERTEETAGNSEEASKYEAMLLLLELENETENGKTEAANFKRYYIKMLSMQGLTAVIYVFSIPLVGYLIWKGLWEGSTLLRLWHGYAAT</sequence>
<dbReference type="Proteomes" id="UP001152523">
    <property type="component" value="Unassembled WGS sequence"/>
</dbReference>
<comment type="caution">
    <text evidence="3">The sequence shown here is derived from an EMBL/GenBank/DDBJ whole genome shotgun (WGS) entry which is preliminary data.</text>
</comment>
<keyword evidence="2" id="KW-0472">Membrane</keyword>
<proteinExistence type="predicted"/>
<dbReference type="AlphaFoldDB" id="A0AAV0EDR6"/>
<keyword evidence="2" id="KW-1133">Transmembrane helix</keyword>
<feature type="compositionally biased region" description="Basic and acidic residues" evidence="1">
    <location>
        <begin position="124"/>
        <end position="134"/>
    </location>
</feature>
<organism evidence="3 4">
    <name type="scientific">Cuscuta epithymum</name>
    <dbReference type="NCBI Taxonomy" id="186058"/>
    <lineage>
        <taxon>Eukaryota</taxon>
        <taxon>Viridiplantae</taxon>
        <taxon>Streptophyta</taxon>
        <taxon>Embryophyta</taxon>
        <taxon>Tracheophyta</taxon>
        <taxon>Spermatophyta</taxon>
        <taxon>Magnoliopsida</taxon>
        <taxon>eudicotyledons</taxon>
        <taxon>Gunneridae</taxon>
        <taxon>Pentapetalae</taxon>
        <taxon>asterids</taxon>
        <taxon>lamiids</taxon>
        <taxon>Solanales</taxon>
        <taxon>Convolvulaceae</taxon>
        <taxon>Cuscuteae</taxon>
        <taxon>Cuscuta</taxon>
        <taxon>Cuscuta subgen. Cuscuta</taxon>
    </lineage>
</organism>
<feature type="region of interest" description="Disordered" evidence="1">
    <location>
        <begin position="120"/>
        <end position="161"/>
    </location>
</feature>
<evidence type="ECO:0000313" key="3">
    <source>
        <dbReference type="EMBL" id="CAH9122328.1"/>
    </source>
</evidence>
<accession>A0AAV0EDR6</accession>
<keyword evidence="4" id="KW-1185">Reference proteome</keyword>
<evidence type="ECO:0000256" key="1">
    <source>
        <dbReference type="SAM" id="MobiDB-lite"/>
    </source>
</evidence>
<protein>
    <submittedName>
        <fullName evidence="3">Uncharacterized protein</fullName>
    </submittedName>
</protein>
<feature type="transmembrane region" description="Helical" evidence="2">
    <location>
        <begin position="62"/>
        <end position="88"/>
    </location>
</feature>
<feature type="transmembrane region" description="Helical" evidence="2">
    <location>
        <begin position="200"/>
        <end position="218"/>
    </location>
</feature>
<keyword evidence="2" id="KW-0812">Transmembrane</keyword>
<dbReference type="EMBL" id="CAMAPF010000924">
    <property type="protein sequence ID" value="CAH9122328.1"/>
    <property type="molecule type" value="Genomic_DNA"/>
</dbReference>
<evidence type="ECO:0000256" key="2">
    <source>
        <dbReference type="SAM" id="Phobius"/>
    </source>
</evidence>